<evidence type="ECO:0000256" key="1">
    <source>
        <dbReference type="ARBA" id="ARBA00022679"/>
    </source>
</evidence>
<dbReference type="Proteomes" id="UP001518989">
    <property type="component" value="Unassembled WGS sequence"/>
</dbReference>
<keyword evidence="4" id="KW-1185">Reference proteome</keyword>
<dbReference type="Pfam" id="PF00583">
    <property type="entry name" value="Acetyltransf_1"/>
    <property type="match status" value="1"/>
</dbReference>
<evidence type="ECO:0000313" key="4">
    <source>
        <dbReference type="Proteomes" id="UP001518989"/>
    </source>
</evidence>
<dbReference type="InterPro" id="IPR016181">
    <property type="entry name" value="Acyl_CoA_acyltransferase"/>
</dbReference>
<name>A0ABS3KVF7_9PROT</name>
<comment type="caution">
    <text evidence="3">The sequence shown here is derived from an EMBL/GenBank/DDBJ whole genome shotgun (WGS) entry which is preliminary data.</text>
</comment>
<evidence type="ECO:0000313" key="3">
    <source>
        <dbReference type="EMBL" id="MBO1080852.1"/>
    </source>
</evidence>
<reference evidence="3 4" key="1">
    <citation type="submission" date="2020-09" db="EMBL/GenBank/DDBJ databases">
        <title>Roseomonas.</title>
        <authorList>
            <person name="Zhu W."/>
        </authorList>
    </citation>
    <scope>NUCLEOTIDE SEQUENCE [LARGE SCALE GENOMIC DNA]</scope>
    <source>
        <strain evidence="3 4">573</strain>
    </source>
</reference>
<dbReference type="PANTHER" id="PTHR13947:SF37">
    <property type="entry name" value="LD18367P"/>
    <property type="match status" value="1"/>
</dbReference>
<dbReference type="CDD" id="cd04301">
    <property type="entry name" value="NAT_SF"/>
    <property type="match status" value="1"/>
</dbReference>
<dbReference type="InterPro" id="IPR050769">
    <property type="entry name" value="NAT_camello-type"/>
</dbReference>
<evidence type="ECO:0000259" key="2">
    <source>
        <dbReference type="PROSITE" id="PS51186"/>
    </source>
</evidence>
<dbReference type="PANTHER" id="PTHR13947">
    <property type="entry name" value="GNAT FAMILY N-ACETYLTRANSFERASE"/>
    <property type="match status" value="1"/>
</dbReference>
<dbReference type="SUPFAM" id="SSF55729">
    <property type="entry name" value="Acyl-CoA N-acyltransferases (Nat)"/>
    <property type="match status" value="1"/>
</dbReference>
<proteinExistence type="predicted"/>
<dbReference type="PROSITE" id="PS51186">
    <property type="entry name" value="GNAT"/>
    <property type="match status" value="1"/>
</dbReference>
<feature type="domain" description="N-acetyltransferase" evidence="2">
    <location>
        <begin position="8"/>
        <end position="145"/>
    </location>
</feature>
<dbReference type="RefSeq" id="WP_207419022.1">
    <property type="nucleotide sequence ID" value="NZ_CP061177.1"/>
</dbReference>
<sequence length="165" mass="17732">MRSDPERLRYHAIRETCIFDLYHRADGPYPCRYDPGHPDEGDPANHPLVLVVDGAVAGTIRIDLKPDGRAALRLIAVAPEWRGAGLGARMLELAEDYARAHGATRLCVNARGPAVSFYARSGFIPGAWDGCTACPEAVPMLKPMGGLPLAATQPVPPARRVARAA</sequence>
<protein>
    <submittedName>
        <fullName evidence="3">GNAT family N-acetyltransferase</fullName>
    </submittedName>
</protein>
<organism evidence="3 4">
    <name type="scientific">Roseomonas haemaphysalidis</name>
    <dbReference type="NCBI Taxonomy" id="2768162"/>
    <lineage>
        <taxon>Bacteria</taxon>
        <taxon>Pseudomonadati</taxon>
        <taxon>Pseudomonadota</taxon>
        <taxon>Alphaproteobacteria</taxon>
        <taxon>Acetobacterales</taxon>
        <taxon>Roseomonadaceae</taxon>
        <taxon>Roseomonas</taxon>
    </lineage>
</organism>
<dbReference type="InterPro" id="IPR000182">
    <property type="entry name" value="GNAT_dom"/>
</dbReference>
<accession>A0ABS3KVF7</accession>
<keyword evidence="1" id="KW-0808">Transferase</keyword>
<gene>
    <name evidence="3" type="ORF">IAI61_17555</name>
</gene>
<dbReference type="Gene3D" id="3.40.630.30">
    <property type="match status" value="1"/>
</dbReference>
<dbReference type="EMBL" id="JACTNG010000010">
    <property type="protein sequence ID" value="MBO1080852.1"/>
    <property type="molecule type" value="Genomic_DNA"/>
</dbReference>